<evidence type="ECO:0000313" key="2">
    <source>
        <dbReference type="Proteomes" id="UP000800082"/>
    </source>
</evidence>
<keyword evidence="2" id="KW-1185">Reference proteome</keyword>
<dbReference type="GeneID" id="54345532"/>
<organism evidence="1 2">
    <name type="scientific">Didymella exigua CBS 183.55</name>
    <dbReference type="NCBI Taxonomy" id="1150837"/>
    <lineage>
        <taxon>Eukaryota</taxon>
        <taxon>Fungi</taxon>
        <taxon>Dikarya</taxon>
        <taxon>Ascomycota</taxon>
        <taxon>Pezizomycotina</taxon>
        <taxon>Dothideomycetes</taxon>
        <taxon>Pleosporomycetidae</taxon>
        <taxon>Pleosporales</taxon>
        <taxon>Pleosporineae</taxon>
        <taxon>Didymellaceae</taxon>
        <taxon>Didymella</taxon>
    </lineage>
</organism>
<dbReference type="Proteomes" id="UP000800082">
    <property type="component" value="Unassembled WGS sequence"/>
</dbReference>
<sequence>MFAVHSFEITSCVSTIRHLREISIWRSLGCCLQSGGRVNFVAPIAGIGARKWLPFPEESLAETPQEFMKPDLSVLDVNVTGVLYTVALAVQHFRRQTRKEDWLLGRIGLVASV</sequence>
<name>A0A6A5RKH9_9PLEO</name>
<dbReference type="RefSeq" id="XP_033447726.1">
    <property type="nucleotide sequence ID" value="XM_033587885.1"/>
</dbReference>
<dbReference type="EMBL" id="ML978972">
    <property type="protein sequence ID" value="KAF1927474.1"/>
    <property type="molecule type" value="Genomic_DNA"/>
</dbReference>
<protein>
    <submittedName>
        <fullName evidence="1">Uncharacterized protein</fullName>
    </submittedName>
</protein>
<dbReference type="OrthoDB" id="37659at2759"/>
<dbReference type="Gene3D" id="3.40.50.720">
    <property type="entry name" value="NAD(P)-binding Rossmann-like Domain"/>
    <property type="match status" value="1"/>
</dbReference>
<dbReference type="AlphaFoldDB" id="A0A6A5RKH9"/>
<gene>
    <name evidence="1" type="ORF">M421DRAFT_180611</name>
</gene>
<accession>A0A6A5RKH9</accession>
<evidence type="ECO:0000313" key="1">
    <source>
        <dbReference type="EMBL" id="KAF1927474.1"/>
    </source>
</evidence>
<proteinExistence type="predicted"/>
<reference evidence="1" key="1">
    <citation type="journal article" date="2020" name="Stud. Mycol.">
        <title>101 Dothideomycetes genomes: a test case for predicting lifestyles and emergence of pathogens.</title>
        <authorList>
            <person name="Haridas S."/>
            <person name="Albert R."/>
            <person name="Binder M."/>
            <person name="Bloem J."/>
            <person name="Labutti K."/>
            <person name="Salamov A."/>
            <person name="Andreopoulos B."/>
            <person name="Baker S."/>
            <person name="Barry K."/>
            <person name="Bills G."/>
            <person name="Bluhm B."/>
            <person name="Cannon C."/>
            <person name="Castanera R."/>
            <person name="Culley D."/>
            <person name="Daum C."/>
            <person name="Ezra D."/>
            <person name="Gonzalez J."/>
            <person name="Henrissat B."/>
            <person name="Kuo A."/>
            <person name="Liang C."/>
            <person name="Lipzen A."/>
            <person name="Lutzoni F."/>
            <person name="Magnuson J."/>
            <person name="Mondo S."/>
            <person name="Nolan M."/>
            <person name="Ohm R."/>
            <person name="Pangilinan J."/>
            <person name="Park H.-J."/>
            <person name="Ramirez L."/>
            <person name="Alfaro M."/>
            <person name="Sun H."/>
            <person name="Tritt A."/>
            <person name="Yoshinaga Y."/>
            <person name="Zwiers L.-H."/>
            <person name="Turgeon B."/>
            <person name="Goodwin S."/>
            <person name="Spatafora J."/>
            <person name="Crous P."/>
            <person name="Grigoriev I."/>
        </authorList>
    </citation>
    <scope>NUCLEOTIDE SEQUENCE</scope>
    <source>
        <strain evidence="1">CBS 183.55</strain>
    </source>
</reference>